<feature type="domain" description="Aldehyde dehydrogenase" evidence="7">
    <location>
        <begin position="5"/>
        <end position="442"/>
    </location>
</feature>
<dbReference type="PIRSF" id="PIRSF036492">
    <property type="entry name" value="ALDH"/>
    <property type="match status" value="1"/>
</dbReference>
<dbReference type="InterPro" id="IPR016161">
    <property type="entry name" value="Ald_DH/histidinol_DH"/>
</dbReference>
<organism evidence="8 9">
    <name type="scientific">Negadavirga shengliensis</name>
    <dbReference type="NCBI Taxonomy" id="1389218"/>
    <lineage>
        <taxon>Bacteria</taxon>
        <taxon>Pseudomonadati</taxon>
        <taxon>Bacteroidota</taxon>
        <taxon>Cytophagia</taxon>
        <taxon>Cytophagales</taxon>
        <taxon>Cyclobacteriaceae</taxon>
        <taxon>Negadavirga</taxon>
    </lineage>
</organism>
<evidence type="ECO:0000256" key="1">
    <source>
        <dbReference type="ARBA" id="ARBA00009986"/>
    </source>
</evidence>
<keyword evidence="3" id="KW-0520">NAD</keyword>
<dbReference type="Pfam" id="PF00171">
    <property type="entry name" value="Aldedh"/>
    <property type="match status" value="1"/>
</dbReference>
<reference evidence="9" key="1">
    <citation type="journal article" date="2019" name="Int. J. Syst. Evol. Microbiol.">
        <title>The Global Catalogue of Microorganisms (GCM) 10K type strain sequencing project: providing services to taxonomists for standard genome sequencing and annotation.</title>
        <authorList>
            <consortium name="The Broad Institute Genomics Platform"/>
            <consortium name="The Broad Institute Genome Sequencing Center for Infectious Disease"/>
            <person name="Wu L."/>
            <person name="Ma J."/>
        </authorList>
    </citation>
    <scope>NUCLEOTIDE SEQUENCE [LARGE SCALE GENOMIC DNA]</scope>
    <source>
        <strain evidence="9">CGMCC 4.7466</strain>
    </source>
</reference>
<feature type="active site" evidence="5">
    <location>
        <position position="216"/>
    </location>
</feature>
<dbReference type="InterPro" id="IPR029510">
    <property type="entry name" value="Ald_DH_CS_GLU"/>
</dbReference>
<dbReference type="InterPro" id="IPR016162">
    <property type="entry name" value="Ald_DH_N"/>
</dbReference>
<dbReference type="PROSITE" id="PS00687">
    <property type="entry name" value="ALDEHYDE_DEHYDR_GLU"/>
    <property type="match status" value="1"/>
</dbReference>
<dbReference type="InterPro" id="IPR016163">
    <property type="entry name" value="Ald_DH_C"/>
</dbReference>
<gene>
    <name evidence="8" type="ORF">ACFPFU_06020</name>
</gene>
<evidence type="ECO:0000256" key="5">
    <source>
        <dbReference type="PROSITE-ProRule" id="PRU10007"/>
    </source>
</evidence>
<dbReference type="InterPro" id="IPR016160">
    <property type="entry name" value="Ald_DH_CS_CYS"/>
</dbReference>
<keyword evidence="2 4" id="KW-0560">Oxidoreductase</keyword>
<keyword evidence="9" id="KW-1185">Reference proteome</keyword>
<comment type="similarity">
    <text evidence="1 4 6">Belongs to the aldehyde dehydrogenase family.</text>
</comment>
<dbReference type="PANTHER" id="PTHR43570">
    <property type="entry name" value="ALDEHYDE DEHYDROGENASE"/>
    <property type="match status" value="1"/>
</dbReference>
<comment type="caution">
    <text evidence="8">The sequence shown here is derived from an EMBL/GenBank/DDBJ whole genome shotgun (WGS) entry which is preliminary data.</text>
</comment>
<proteinExistence type="inferred from homology"/>
<evidence type="ECO:0000256" key="4">
    <source>
        <dbReference type="PIRNR" id="PIRNR036492"/>
    </source>
</evidence>
<dbReference type="Gene3D" id="3.40.605.10">
    <property type="entry name" value="Aldehyde Dehydrogenase, Chain A, domain 1"/>
    <property type="match status" value="1"/>
</dbReference>
<dbReference type="EMBL" id="JBHSJJ010000003">
    <property type="protein sequence ID" value="MFC4871236.1"/>
    <property type="molecule type" value="Genomic_DNA"/>
</dbReference>
<dbReference type="SUPFAM" id="SSF53720">
    <property type="entry name" value="ALDH-like"/>
    <property type="match status" value="1"/>
</dbReference>
<evidence type="ECO:0000259" key="7">
    <source>
        <dbReference type="Pfam" id="PF00171"/>
    </source>
</evidence>
<dbReference type="Proteomes" id="UP001595818">
    <property type="component" value="Unassembled WGS sequence"/>
</dbReference>
<dbReference type="InterPro" id="IPR015590">
    <property type="entry name" value="Aldehyde_DH_dom"/>
</dbReference>
<sequence length="474" mass="52811">MQANIDATVIEEVFRKQKAASMRLKQKTVQERLDSLRQLKEWIKSNREKIKEAVWDDLKKPPTETDLTEIYVVLSEISHAVKWLPKWAGVHKIKGYLPLVGSKSYIQMEPKGMALIISPWNYPFNLAIGPLVSAIAAGCTVVLKPSEMAPSTSRLIGGMVSEVFREEEVTVIEGGPLVVQTLLSKPFDHVFFTGSPAVGKSVMKAASEHLTSVTLELGGKSPVLIDKACKISEVAERVVWGKFLNCGQTCVAPDYVLVHETEADRFFEEMKVQVRKMFNPKDRGTANNEDYGRIINPQHLERLQDMFSEALDKGAQIVVGGEVDKAGNYMAPTVLREIRTDLKLMQEEIFGPLLPVLTYSDIDEAIAFINSKPKPLAIYVFTEEDFFSDYVLTHTSSGTAVINDCAVQFGHPGLPFGGVGQSGMGKSHGYYGFLAFSNQKAVLHQKTGFTPVRNLYPPYGFKKRKIVSLFLRFK</sequence>
<protein>
    <recommendedName>
        <fullName evidence="4">Aldehyde dehydrogenase</fullName>
    </recommendedName>
</protein>
<evidence type="ECO:0000256" key="2">
    <source>
        <dbReference type="ARBA" id="ARBA00023002"/>
    </source>
</evidence>
<dbReference type="PROSITE" id="PS00070">
    <property type="entry name" value="ALDEHYDE_DEHYDR_CYS"/>
    <property type="match status" value="1"/>
</dbReference>
<name>A0ABV9SY43_9BACT</name>
<dbReference type="PANTHER" id="PTHR43570:SF20">
    <property type="entry name" value="ALDEHYDE DEHYDROGENASE ALDX-RELATED"/>
    <property type="match status" value="1"/>
</dbReference>
<evidence type="ECO:0000256" key="6">
    <source>
        <dbReference type="RuleBase" id="RU003345"/>
    </source>
</evidence>
<accession>A0ABV9SY43</accession>
<dbReference type="InterPro" id="IPR012394">
    <property type="entry name" value="Aldehyde_DH_NAD(P)"/>
</dbReference>
<evidence type="ECO:0000256" key="3">
    <source>
        <dbReference type="ARBA" id="ARBA00023027"/>
    </source>
</evidence>
<evidence type="ECO:0000313" key="8">
    <source>
        <dbReference type="EMBL" id="MFC4871236.1"/>
    </source>
</evidence>
<dbReference type="RefSeq" id="WP_377062524.1">
    <property type="nucleotide sequence ID" value="NZ_JBHSJJ010000003.1"/>
</dbReference>
<dbReference type="Gene3D" id="3.40.309.10">
    <property type="entry name" value="Aldehyde Dehydrogenase, Chain A, domain 2"/>
    <property type="match status" value="1"/>
</dbReference>
<evidence type="ECO:0000313" key="9">
    <source>
        <dbReference type="Proteomes" id="UP001595818"/>
    </source>
</evidence>